<keyword evidence="6" id="KW-0547">Nucleotide-binding</keyword>
<dbReference type="SMART" id="SM00836">
    <property type="entry name" value="DALR_1"/>
    <property type="match status" value="1"/>
</dbReference>
<evidence type="ECO:0000256" key="1">
    <source>
        <dbReference type="ARBA" id="ARBA00004496"/>
    </source>
</evidence>
<evidence type="ECO:0000313" key="13">
    <source>
        <dbReference type="Proteomes" id="UP000230178"/>
    </source>
</evidence>
<dbReference type="InterPro" id="IPR008909">
    <property type="entry name" value="DALR_anticod-bd"/>
</dbReference>
<evidence type="ECO:0000256" key="7">
    <source>
        <dbReference type="ARBA" id="ARBA00022840"/>
    </source>
</evidence>
<evidence type="ECO:0000256" key="4">
    <source>
        <dbReference type="ARBA" id="ARBA00022490"/>
    </source>
</evidence>
<organism evidence="12 13">
    <name type="scientific">Candidatus Nealsonbacteria bacterium CG_4_9_14_3_um_filter_37_29</name>
    <dbReference type="NCBI Taxonomy" id="1974696"/>
    <lineage>
        <taxon>Bacteria</taxon>
        <taxon>Candidatus Nealsoniibacteriota</taxon>
    </lineage>
</organism>
<keyword evidence="5 12" id="KW-0436">Ligase</keyword>
<dbReference type="Gene3D" id="3.40.50.620">
    <property type="entry name" value="HUPs"/>
    <property type="match status" value="1"/>
</dbReference>
<dbReference type="GO" id="GO:0005524">
    <property type="term" value="F:ATP binding"/>
    <property type="evidence" value="ECO:0007669"/>
    <property type="project" value="UniProtKB-KW"/>
</dbReference>
<dbReference type="Proteomes" id="UP000230178">
    <property type="component" value="Unassembled WGS sequence"/>
</dbReference>
<dbReference type="InterPro" id="IPR014729">
    <property type="entry name" value="Rossmann-like_a/b/a_fold"/>
</dbReference>
<sequence length="225" mass="25936">YHKDKFDRGFKKIIDIWGADHQGHVGKIKAVAKMLNYKGDLDILISQVVRLKKGKISKRKGEVVALEWLIDEVGLDAARFFYLMKSLDTQMEFDVELAKEKSEKSPVYYIQYAHTRICGILRKVKHPTSNIKHLTLLNHPSELGLIKQLIRFPEIIEDTAKDYQVQRIPQYAIDLATSFHQFYRDCRVISDDENLSRARLGLILATQTVLKNTLHLMGVSAPEKM</sequence>
<dbReference type="EMBL" id="PFVS01000028">
    <property type="protein sequence ID" value="PJA83678.1"/>
    <property type="molecule type" value="Genomic_DNA"/>
</dbReference>
<dbReference type="GO" id="GO:0005737">
    <property type="term" value="C:cytoplasm"/>
    <property type="evidence" value="ECO:0007669"/>
    <property type="project" value="UniProtKB-SubCell"/>
</dbReference>
<evidence type="ECO:0000256" key="6">
    <source>
        <dbReference type="ARBA" id="ARBA00022741"/>
    </source>
</evidence>
<gene>
    <name evidence="12" type="ORF">CO146_00770</name>
</gene>
<keyword evidence="9" id="KW-0030">Aminoacyl-tRNA synthetase</keyword>
<dbReference type="GO" id="GO:0004814">
    <property type="term" value="F:arginine-tRNA ligase activity"/>
    <property type="evidence" value="ECO:0007669"/>
    <property type="project" value="UniProtKB-EC"/>
</dbReference>
<evidence type="ECO:0000256" key="10">
    <source>
        <dbReference type="ARBA" id="ARBA00049339"/>
    </source>
</evidence>
<evidence type="ECO:0000259" key="11">
    <source>
        <dbReference type="SMART" id="SM00836"/>
    </source>
</evidence>
<dbReference type="EC" id="6.1.1.19" evidence="3"/>
<dbReference type="InterPro" id="IPR001278">
    <property type="entry name" value="Arg-tRNA-ligase"/>
</dbReference>
<proteinExistence type="inferred from homology"/>
<protein>
    <recommendedName>
        <fullName evidence="3">arginine--tRNA ligase</fullName>
        <ecNumber evidence="3">6.1.1.19</ecNumber>
    </recommendedName>
</protein>
<comment type="similarity">
    <text evidence="2">Belongs to the class-I aminoacyl-tRNA synthetase family.</text>
</comment>
<dbReference type="Gene3D" id="1.10.730.10">
    <property type="entry name" value="Isoleucyl-tRNA Synthetase, Domain 1"/>
    <property type="match status" value="1"/>
</dbReference>
<comment type="catalytic activity">
    <reaction evidence="10">
        <text>tRNA(Arg) + L-arginine + ATP = L-arginyl-tRNA(Arg) + AMP + diphosphate</text>
        <dbReference type="Rhea" id="RHEA:20301"/>
        <dbReference type="Rhea" id="RHEA-COMP:9658"/>
        <dbReference type="Rhea" id="RHEA-COMP:9673"/>
        <dbReference type="ChEBI" id="CHEBI:30616"/>
        <dbReference type="ChEBI" id="CHEBI:32682"/>
        <dbReference type="ChEBI" id="CHEBI:33019"/>
        <dbReference type="ChEBI" id="CHEBI:78442"/>
        <dbReference type="ChEBI" id="CHEBI:78513"/>
        <dbReference type="ChEBI" id="CHEBI:456215"/>
        <dbReference type="EC" id="6.1.1.19"/>
    </reaction>
</comment>
<accession>A0A2M7Z3S7</accession>
<reference evidence="13" key="1">
    <citation type="submission" date="2017-09" db="EMBL/GenBank/DDBJ databases">
        <title>Depth-based differentiation of microbial function through sediment-hosted aquifers and enrichment of novel symbionts in the deep terrestrial subsurface.</title>
        <authorList>
            <person name="Probst A.J."/>
            <person name="Ladd B."/>
            <person name="Jarett J.K."/>
            <person name="Geller-Mcgrath D.E."/>
            <person name="Sieber C.M.K."/>
            <person name="Emerson J.B."/>
            <person name="Anantharaman K."/>
            <person name="Thomas B.C."/>
            <person name="Malmstrom R."/>
            <person name="Stieglmeier M."/>
            <person name="Klingl A."/>
            <person name="Woyke T."/>
            <person name="Ryan C.M."/>
            <person name="Banfield J.F."/>
        </authorList>
    </citation>
    <scope>NUCLEOTIDE SEQUENCE [LARGE SCALE GENOMIC DNA]</scope>
</reference>
<dbReference type="Pfam" id="PF05746">
    <property type="entry name" value="DALR_1"/>
    <property type="match status" value="1"/>
</dbReference>
<comment type="caution">
    <text evidence="12">The sequence shown here is derived from an EMBL/GenBank/DDBJ whole genome shotgun (WGS) entry which is preliminary data.</text>
</comment>
<dbReference type="FunFam" id="1.10.730.10:FF:000008">
    <property type="entry name" value="Arginine--tRNA ligase"/>
    <property type="match status" value="1"/>
</dbReference>
<dbReference type="GO" id="GO:0006420">
    <property type="term" value="P:arginyl-tRNA aminoacylation"/>
    <property type="evidence" value="ECO:0007669"/>
    <property type="project" value="InterPro"/>
</dbReference>
<dbReference type="PANTHER" id="PTHR11956:SF5">
    <property type="entry name" value="ARGININE--TRNA LIGASE, CYTOPLASMIC"/>
    <property type="match status" value="1"/>
</dbReference>
<name>A0A2M7Z3S7_9BACT</name>
<comment type="subcellular location">
    <subcellularLocation>
        <location evidence="1">Cytoplasm</location>
    </subcellularLocation>
</comment>
<dbReference type="PANTHER" id="PTHR11956">
    <property type="entry name" value="ARGINYL-TRNA SYNTHETASE"/>
    <property type="match status" value="1"/>
</dbReference>
<keyword evidence="4" id="KW-0963">Cytoplasm</keyword>
<feature type="domain" description="DALR anticodon binding" evidence="11">
    <location>
        <begin position="110"/>
        <end position="225"/>
    </location>
</feature>
<evidence type="ECO:0000256" key="3">
    <source>
        <dbReference type="ARBA" id="ARBA00012837"/>
    </source>
</evidence>
<keyword evidence="8" id="KW-0648">Protein biosynthesis</keyword>
<dbReference type="InterPro" id="IPR009080">
    <property type="entry name" value="tRNAsynth_Ia_anticodon-bd"/>
</dbReference>
<keyword evidence="7" id="KW-0067">ATP-binding</keyword>
<feature type="non-terminal residue" evidence="12">
    <location>
        <position position="1"/>
    </location>
</feature>
<evidence type="ECO:0000256" key="5">
    <source>
        <dbReference type="ARBA" id="ARBA00022598"/>
    </source>
</evidence>
<evidence type="ECO:0000256" key="8">
    <source>
        <dbReference type="ARBA" id="ARBA00022917"/>
    </source>
</evidence>
<dbReference type="AlphaFoldDB" id="A0A2M7Z3S7"/>
<evidence type="ECO:0000313" key="12">
    <source>
        <dbReference type="EMBL" id="PJA83678.1"/>
    </source>
</evidence>
<dbReference type="SUPFAM" id="SSF52374">
    <property type="entry name" value="Nucleotidylyl transferase"/>
    <property type="match status" value="1"/>
</dbReference>
<evidence type="ECO:0000256" key="2">
    <source>
        <dbReference type="ARBA" id="ARBA00005594"/>
    </source>
</evidence>
<dbReference type="SUPFAM" id="SSF47323">
    <property type="entry name" value="Anticodon-binding domain of a subclass of class I aminoacyl-tRNA synthetases"/>
    <property type="match status" value="1"/>
</dbReference>
<evidence type="ECO:0000256" key="9">
    <source>
        <dbReference type="ARBA" id="ARBA00023146"/>
    </source>
</evidence>